<feature type="compositionally biased region" description="Basic and acidic residues" evidence="2">
    <location>
        <begin position="329"/>
        <end position="339"/>
    </location>
</feature>
<comment type="caution">
    <text evidence="3">The sequence shown here is derived from an EMBL/GenBank/DDBJ whole genome shotgun (WGS) entry which is preliminary data.</text>
</comment>
<feature type="coiled-coil region" evidence="1">
    <location>
        <begin position="397"/>
        <end position="466"/>
    </location>
</feature>
<feature type="region of interest" description="Disordered" evidence="2">
    <location>
        <begin position="962"/>
        <end position="1026"/>
    </location>
</feature>
<accession>A0ABP1QJS0</accession>
<evidence type="ECO:0000256" key="2">
    <source>
        <dbReference type="SAM" id="MobiDB-lite"/>
    </source>
</evidence>
<feature type="region of interest" description="Disordered" evidence="2">
    <location>
        <begin position="167"/>
        <end position="193"/>
    </location>
</feature>
<feature type="region of interest" description="Disordered" evidence="2">
    <location>
        <begin position="319"/>
        <end position="339"/>
    </location>
</feature>
<gene>
    <name evidence="3" type="ORF">ODALV1_LOCUS12228</name>
</gene>
<feature type="region of interest" description="Disordered" evidence="2">
    <location>
        <begin position="226"/>
        <end position="247"/>
    </location>
</feature>
<reference evidence="3 4" key="1">
    <citation type="submission" date="2024-08" db="EMBL/GenBank/DDBJ databases">
        <authorList>
            <person name="Cucini C."/>
            <person name="Frati F."/>
        </authorList>
    </citation>
    <scope>NUCLEOTIDE SEQUENCE [LARGE SCALE GENOMIC DNA]</scope>
</reference>
<dbReference type="Proteomes" id="UP001642540">
    <property type="component" value="Unassembled WGS sequence"/>
</dbReference>
<evidence type="ECO:0000256" key="1">
    <source>
        <dbReference type="SAM" id="Coils"/>
    </source>
</evidence>
<feature type="coiled-coil region" evidence="1">
    <location>
        <begin position="717"/>
        <end position="792"/>
    </location>
</feature>
<evidence type="ECO:0000313" key="3">
    <source>
        <dbReference type="EMBL" id="CAL8105908.1"/>
    </source>
</evidence>
<proteinExistence type="predicted"/>
<feature type="compositionally biased region" description="Polar residues" evidence="2">
    <location>
        <begin position="226"/>
        <end position="237"/>
    </location>
</feature>
<protein>
    <submittedName>
        <fullName evidence="3">Uncharacterized protein</fullName>
    </submittedName>
</protein>
<sequence>MYQSKPNEDHWLQPHNLPENVTAASFNFYNSHFLAHQPENSQCLPSLPLQNSTITVANIQHHHSQSSPELAPNVPTQQISYRHKLIYSLSQQQKLLQYPSNSGTQRRQQQPHYQNNRQQLSHFRTIQLPNSQHVQDDLMNSETQASIYQTDSINFESQQRPIQHPIPHALSTEFNQPPEYTRETRSDDSDTDNFELELKSKEDTVKALTKKPIKNQNDITLLQQQCKGKEQNNQSALSHAESHQAELERRNIKVTQAKSNIFNLNLRPGSSIKTAQSLHAENEILSSDKEGLGPQVQILQKTNSELNAQIGMLKEENHDLQQSVAPSNEKIKKSNDTNSELKRANEKLKQKAQSIQQQDNAKMQVIKMLRIENNELPVLKRKIKTLTNLQRKTHDKNVELDKKVEGYKKKVTSLSREFKEAKIKLRDLKKEKQKVENEFKDVVDSNENLKVEVTNLTTKNQILNEKVDANAKKHKNQIIFLFNIIKDRKNVIIDLRNRNLERTVSSSKNRPQSRKFLESNPEYEQKLAAASTTLHKTLKENVDLKQELAKEKNNVEQKSKHISKLKNMLNDVNAKSAHLATELGQRNAQLNNKSKRNIELQREKDSLNKTNTKHCSKIQEMTRELRVRGATIETNQKQLRANENNLQEKQHEIDNQKVVIDNQKRSIDSHKATISELQNAAAENVNKLKMTEGNHKHQLKGLHAYYTSREIDWKADNSKLEEKLMTAKEGAKTANKEKEMEKKLTEVHAENKEMEKKLTEVHAENKEMERKMSELRENNKELQCENAIFIKKETIERLQEEQRRLFETTIKGVDDDVKVLCSKMTPGADSNPECRLRVSNRVVSKDDCKVRLGPSTEGFRSVITVTTRLAKGKNQHRHQGLNPVPLMSLKLPNPFTIKHTTVLQERKEGDIDYTSHISKMNRIIGGVKHDNDKNETTLKRKLCNEEADLNINLVKCQLQQETQLSPDSTYEEKNESVAPLEETAAKNNPNDCEHPPKKRICVDEGNIPMGLDEANGLDELEEGEIP</sequence>
<dbReference type="EMBL" id="CAXLJM020000036">
    <property type="protein sequence ID" value="CAL8105908.1"/>
    <property type="molecule type" value="Genomic_DNA"/>
</dbReference>
<feature type="compositionally biased region" description="Acidic residues" evidence="2">
    <location>
        <begin position="1015"/>
        <end position="1026"/>
    </location>
</feature>
<organism evidence="3 4">
    <name type="scientific">Orchesella dallaii</name>
    <dbReference type="NCBI Taxonomy" id="48710"/>
    <lineage>
        <taxon>Eukaryota</taxon>
        <taxon>Metazoa</taxon>
        <taxon>Ecdysozoa</taxon>
        <taxon>Arthropoda</taxon>
        <taxon>Hexapoda</taxon>
        <taxon>Collembola</taxon>
        <taxon>Entomobryomorpha</taxon>
        <taxon>Entomobryoidea</taxon>
        <taxon>Orchesellidae</taxon>
        <taxon>Orchesellinae</taxon>
        <taxon>Orchesella</taxon>
    </lineage>
</organism>
<feature type="coiled-coil region" evidence="1">
    <location>
        <begin position="534"/>
        <end position="680"/>
    </location>
</feature>
<keyword evidence="1" id="KW-0175">Coiled coil</keyword>
<name>A0ABP1QJS0_9HEXA</name>
<keyword evidence="4" id="KW-1185">Reference proteome</keyword>
<evidence type="ECO:0000313" key="4">
    <source>
        <dbReference type="Proteomes" id="UP001642540"/>
    </source>
</evidence>